<dbReference type="EMBL" id="QBKN01000005">
    <property type="protein sequence ID" value="PTX50201.1"/>
    <property type="molecule type" value="Genomic_DNA"/>
</dbReference>
<dbReference type="AlphaFoldDB" id="A0A2T6B2B6"/>
<accession>A0A2T6B2B6</accession>
<gene>
    <name evidence="1" type="ORF">C8N44_10561</name>
</gene>
<keyword evidence="2" id="KW-1185">Reference proteome</keyword>
<organism evidence="1 2">
    <name type="scientific">Allosediminivita pacifica</name>
    <dbReference type="NCBI Taxonomy" id="1267769"/>
    <lineage>
        <taxon>Bacteria</taxon>
        <taxon>Pseudomonadati</taxon>
        <taxon>Pseudomonadota</taxon>
        <taxon>Alphaproteobacteria</taxon>
        <taxon>Rhodobacterales</taxon>
        <taxon>Paracoccaceae</taxon>
        <taxon>Allosediminivita</taxon>
    </lineage>
</organism>
<comment type="caution">
    <text evidence="1">The sequence shown here is derived from an EMBL/GenBank/DDBJ whole genome shotgun (WGS) entry which is preliminary data.</text>
</comment>
<dbReference type="Proteomes" id="UP000244069">
    <property type="component" value="Unassembled WGS sequence"/>
</dbReference>
<dbReference type="RefSeq" id="WP_107975123.1">
    <property type="nucleotide sequence ID" value="NZ_BMEZ01000005.1"/>
</dbReference>
<evidence type="ECO:0000313" key="2">
    <source>
        <dbReference type="Proteomes" id="UP000244069"/>
    </source>
</evidence>
<sequence length="109" mass="11577">MARWAIWTPVFLLAALAGLLGYRLGRQAVTMTESDAIAVFAARYLQQSGPGARPSDCTAMPGEEAWLVVRCGRRGLYRAYWVSRTGGLIREAGPGPAGTLGIGGTAPRI</sequence>
<evidence type="ECO:0000313" key="1">
    <source>
        <dbReference type="EMBL" id="PTX50201.1"/>
    </source>
</evidence>
<proteinExistence type="predicted"/>
<reference evidence="1 2" key="1">
    <citation type="submission" date="2018-04" db="EMBL/GenBank/DDBJ databases">
        <title>Genomic Encyclopedia of Archaeal and Bacterial Type Strains, Phase II (KMG-II): from individual species to whole genera.</title>
        <authorList>
            <person name="Goeker M."/>
        </authorList>
    </citation>
    <scope>NUCLEOTIDE SEQUENCE [LARGE SCALE GENOMIC DNA]</scope>
    <source>
        <strain evidence="1 2">DSM 29329</strain>
    </source>
</reference>
<dbReference type="OrthoDB" id="7874631at2"/>
<name>A0A2T6B2B6_9RHOB</name>
<protein>
    <submittedName>
        <fullName evidence="1">Uncharacterized protein</fullName>
    </submittedName>
</protein>